<dbReference type="EMBL" id="FOAF01000004">
    <property type="protein sequence ID" value="SEL82831.1"/>
    <property type="molecule type" value="Genomic_DNA"/>
</dbReference>
<feature type="transmembrane region" description="Helical" evidence="1">
    <location>
        <begin position="7"/>
        <end position="24"/>
    </location>
</feature>
<organism evidence="2 3">
    <name type="scientific">Olivibacter domesticus</name>
    <name type="common">Pseudosphingobacterium domesticum</name>
    <dbReference type="NCBI Taxonomy" id="407022"/>
    <lineage>
        <taxon>Bacteria</taxon>
        <taxon>Pseudomonadati</taxon>
        <taxon>Bacteroidota</taxon>
        <taxon>Sphingobacteriia</taxon>
        <taxon>Sphingobacteriales</taxon>
        <taxon>Sphingobacteriaceae</taxon>
        <taxon>Olivibacter</taxon>
    </lineage>
</organism>
<dbReference type="Pfam" id="PF05935">
    <property type="entry name" value="Arylsulfotrans"/>
    <property type="match status" value="1"/>
</dbReference>
<gene>
    <name evidence="2" type="ORF">SAMN05661044_03477</name>
</gene>
<accession>A0A1H7TDD5</accession>
<dbReference type="PANTHER" id="PTHR35340">
    <property type="entry name" value="PQQ ENZYME REPEAT PROTEIN-RELATED"/>
    <property type="match status" value="1"/>
</dbReference>
<name>A0A1H7TDD5_OLID1</name>
<keyword evidence="3" id="KW-1185">Reference proteome</keyword>
<keyword evidence="1" id="KW-0812">Transmembrane</keyword>
<dbReference type="GO" id="GO:0004062">
    <property type="term" value="F:aryl sulfotransferase activity"/>
    <property type="evidence" value="ECO:0007669"/>
    <property type="project" value="InterPro"/>
</dbReference>
<keyword evidence="2" id="KW-0808">Transferase</keyword>
<dbReference type="AlphaFoldDB" id="A0A1H7TDD5"/>
<dbReference type="SUPFAM" id="SSF63829">
    <property type="entry name" value="Calcium-dependent phosphotriesterase"/>
    <property type="match status" value="1"/>
</dbReference>
<proteinExistence type="predicted"/>
<dbReference type="RefSeq" id="WP_162276618.1">
    <property type="nucleotide sequence ID" value="NZ_FOAF01000004.1"/>
</dbReference>
<evidence type="ECO:0000313" key="2">
    <source>
        <dbReference type="EMBL" id="SEL82831.1"/>
    </source>
</evidence>
<dbReference type="InterPro" id="IPR010262">
    <property type="entry name" value="Arylsulfotransferase_bact"/>
</dbReference>
<evidence type="ECO:0000256" key="1">
    <source>
        <dbReference type="SAM" id="Phobius"/>
    </source>
</evidence>
<keyword evidence="1" id="KW-1133">Transmembrane helix</keyword>
<sequence>MKKVRFIVILVSIAAIGYISYYFYSSAVSIINIALSSPDNSAIKEDIQVTLNKSAKLYVEYWKEGSSQHFKTPVASDRKEHTIHLLLLEAGSTYHYQVILDRAFDVKSKVMTFQTRKQSPWMIHDWIKEHNPHDEKALGNGLVMLCYRGYPGYIAMVDGKGAIRWYWQDSKLGVRVASITPRGTILALLAPASKDEFNKPQTSSKVKRNAGYYLRSGKTGFVGGTELVEIDLTGKVLWRINLEKKGIIMHHDLRMDKANHIVGVVRDFKLWDLNGKGLAQDTLWGDAVMVMDTEGKVLKKWSAWDVWDIAKDTRMDSLKHDRFHFNTISFDTDSNYLISSPIENQVWKVNPKNGKIVWKLGKGGDFKMDEKSYFYFQHAPHINQDGDLMLFDNGDFSPKDTATVNKRSRALSFTLDTVGMIATAKINAAIPKKQYTARMGSAYLLPNEKILQTSSKTGGVLITDKDGKVFWELNAYFIPYRAEYVPTTLWNKYIRAN</sequence>
<evidence type="ECO:0000313" key="3">
    <source>
        <dbReference type="Proteomes" id="UP000199421"/>
    </source>
</evidence>
<dbReference type="InterPro" id="IPR053143">
    <property type="entry name" value="Arylsulfate_ST"/>
</dbReference>
<dbReference type="Proteomes" id="UP000199421">
    <property type="component" value="Unassembled WGS sequence"/>
</dbReference>
<dbReference type="PANTHER" id="PTHR35340:SF5">
    <property type="entry name" value="ASST-DOMAIN-CONTAINING PROTEIN"/>
    <property type="match status" value="1"/>
</dbReference>
<keyword evidence="1" id="KW-0472">Membrane</keyword>
<dbReference type="STRING" id="407022.SAMN05661044_03477"/>
<protein>
    <submittedName>
        <fullName evidence="2">Arylsulfotransferase (ASST)</fullName>
    </submittedName>
</protein>
<reference evidence="3" key="1">
    <citation type="submission" date="2016-10" db="EMBL/GenBank/DDBJ databases">
        <authorList>
            <person name="Varghese N."/>
            <person name="Submissions S."/>
        </authorList>
    </citation>
    <scope>NUCLEOTIDE SEQUENCE [LARGE SCALE GENOMIC DNA]</scope>
    <source>
        <strain evidence="3">DSM 18733</strain>
    </source>
</reference>